<sequence length="135" mass="15736">MQKIQIILIVITFYIVGGMIDFWQSAKEHNKKIPQFLLDYFLIFWLIIYSGILPFLLVFVASNYNFDLAKTFIGAMLIGISLWDLVYSIFDTKSIVSPQKIYFCVKGKNYGLSKQQLYIWHAIRWIAGIVLLVTQ</sequence>
<dbReference type="AlphaFoldDB" id="A0A0G1CXE6"/>
<dbReference type="EMBL" id="LCFI01000007">
    <property type="protein sequence ID" value="KKS90194.1"/>
    <property type="molecule type" value="Genomic_DNA"/>
</dbReference>
<evidence type="ECO:0000313" key="3">
    <source>
        <dbReference type="Proteomes" id="UP000034669"/>
    </source>
</evidence>
<dbReference type="Proteomes" id="UP000034669">
    <property type="component" value="Unassembled WGS sequence"/>
</dbReference>
<organism evidence="2 3">
    <name type="scientific">Candidatus Woesebacteria bacterium GW2011_GWA1_43_12</name>
    <dbReference type="NCBI Taxonomy" id="1618557"/>
    <lineage>
        <taxon>Bacteria</taxon>
        <taxon>Candidatus Woeseibacteriota</taxon>
    </lineage>
</organism>
<feature type="transmembrane region" description="Helical" evidence="1">
    <location>
        <begin position="36"/>
        <end position="60"/>
    </location>
</feature>
<proteinExistence type="predicted"/>
<keyword evidence="1" id="KW-0472">Membrane</keyword>
<evidence type="ECO:0000256" key="1">
    <source>
        <dbReference type="SAM" id="Phobius"/>
    </source>
</evidence>
<keyword evidence="1" id="KW-0812">Transmembrane</keyword>
<feature type="transmembrane region" description="Helical" evidence="1">
    <location>
        <begin position="6"/>
        <end position="24"/>
    </location>
</feature>
<reference evidence="2 3" key="1">
    <citation type="journal article" date="2015" name="Nature">
        <title>rRNA introns, odd ribosomes, and small enigmatic genomes across a large radiation of phyla.</title>
        <authorList>
            <person name="Brown C.T."/>
            <person name="Hug L.A."/>
            <person name="Thomas B.C."/>
            <person name="Sharon I."/>
            <person name="Castelle C.J."/>
            <person name="Singh A."/>
            <person name="Wilkins M.J."/>
            <person name="Williams K.H."/>
            <person name="Banfield J.F."/>
        </authorList>
    </citation>
    <scope>NUCLEOTIDE SEQUENCE [LARGE SCALE GENOMIC DNA]</scope>
</reference>
<comment type="caution">
    <text evidence="2">The sequence shown here is derived from an EMBL/GenBank/DDBJ whole genome shotgun (WGS) entry which is preliminary data.</text>
</comment>
<gene>
    <name evidence="2" type="ORF">UV66_C0007G0006</name>
</gene>
<evidence type="ECO:0000313" key="2">
    <source>
        <dbReference type="EMBL" id="KKS90194.1"/>
    </source>
</evidence>
<protein>
    <submittedName>
        <fullName evidence="2">Uncharacterized protein</fullName>
    </submittedName>
</protein>
<keyword evidence="1" id="KW-1133">Transmembrane helix</keyword>
<feature type="transmembrane region" description="Helical" evidence="1">
    <location>
        <begin position="117"/>
        <end position="134"/>
    </location>
</feature>
<feature type="transmembrane region" description="Helical" evidence="1">
    <location>
        <begin position="72"/>
        <end position="90"/>
    </location>
</feature>
<accession>A0A0G1CXE6</accession>
<name>A0A0G1CXE6_9BACT</name>